<proteinExistence type="inferred from homology"/>
<keyword evidence="4" id="KW-1003">Cell membrane</keyword>
<evidence type="ECO:0000256" key="7">
    <source>
        <dbReference type="ARBA" id="ARBA00023136"/>
    </source>
</evidence>
<dbReference type="GO" id="GO:0015297">
    <property type="term" value="F:antiporter activity"/>
    <property type="evidence" value="ECO:0007669"/>
    <property type="project" value="InterPro"/>
</dbReference>
<dbReference type="RefSeq" id="WP_032954829.1">
    <property type="nucleotide sequence ID" value="NZ_CP012077.1"/>
</dbReference>
<organism evidence="9 10">
    <name type="scientific">Bordetella hinzii</name>
    <dbReference type="NCBI Taxonomy" id="103855"/>
    <lineage>
        <taxon>Bacteria</taxon>
        <taxon>Pseudomonadati</taxon>
        <taxon>Pseudomonadota</taxon>
        <taxon>Betaproteobacteria</taxon>
        <taxon>Burkholderiales</taxon>
        <taxon>Alcaligenaceae</taxon>
        <taxon>Bordetella</taxon>
    </lineage>
</organism>
<evidence type="ECO:0000256" key="6">
    <source>
        <dbReference type="ARBA" id="ARBA00022989"/>
    </source>
</evidence>
<keyword evidence="7 8" id="KW-0472">Membrane</keyword>
<feature type="transmembrane region" description="Helical" evidence="8">
    <location>
        <begin position="198"/>
        <end position="219"/>
    </location>
</feature>
<dbReference type="EMBL" id="CP024172">
    <property type="protein sequence ID" value="AZW15949.1"/>
    <property type="molecule type" value="Genomic_DNA"/>
</dbReference>
<evidence type="ECO:0000256" key="2">
    <source>
        <dbReference type="ARBA" id="ARBA00010110"/>
    </source>
</evidence>
<feature type="transmembrane region" description="Helical" evidence="8">
    <location>
        <begin position="128"/>
        <end position="152"/>
    </location>
</feature>
<keyword evidence="6 8" id="KW-1133">Transmembrane helix</keyword>
<feature type="transmembrane region" description="Helical" evidence="8">
    <location>
        <begin position="272"/>
        <end position="298"/>
    </location>
</feature>
<dbReference type="AlphaFoldDB" id="A0AAN1RTX1"/>
<feature type="transmembrane region" description="Helical" evidence="8">
    <location>
        <begin position="69"/>
        <end position="91"/>
    </location>
</feature>
<name>A0AAN1RTX1_9BORD</name>
<dbReference type="InterPro" id="IPR002657">
    <property type="entry name" value="BilAc:Na_symport/Acr3"/>
</dbReference>
<dbReference type="GO" id="GO:0005886">
    <property type="term" value="C:plasma membrane"/>
    <property type="evidence" value="ECO:0007669"/>
    <property type="project" value="UniProtKB-SubCell"/>
</dbReference>
<feature type="transmembrane region" description="Helical" evidence="8">
    <location>
        <begin position="97"/>
        <end position="116"/>
    </location>
</feature>
<feature type="transmembrane region" description="Helical" evidence="8">
    <location>
        <begin position="36"/>
        <end position="57"/>
    </location>
</feature>
<evidence type="ECO:0000256" key="8">
    <source>
        <dbReference type="SAM" id="Phobius"/>
    </source>
</evidence>
<dbReference type="PANTHER" id="PTHR43057">
    <property type="entry name" value="ARSENITE EFFLUX TRANSPORTER"/>
    <property type="match status" value="1"/>
</dbReference>
<dbReference type="Gene3D" id="1.20.1530.20">
    <property type="match status" value="1"/>
</dbReference>
<accession>A0AAN1RTX1</accession>
<reference evidence="10" key="1">
    <citation type="submission" date="2017-10" db="EMBL/GenBank/DDBJ databases">
        <title>Whole genome sequencing of various Bordetella species.</title>
        <authorList>
            <person name="Weigand M.R."/>
            <person name="Loparev V."/>
            <person name="Peng Y."/>
            <person name="Bowden K.E."/>
            <person name="Tondella M.L."/>
            <person name="Williams M.M."/>
        </authorList>
    </citation>
    <scope>NUCLEOTIDE SEQUENCE [LARGE SCALE GENOMIC DNA]</scope>
    <source>
        <strain evidence="10">H720</strain>
    </source>
</reference>
<keyword evidence="5 8" id="KW-0812">Transmembrane</keyword>
<dbReference type="GO" id="GO:0015104">
    <property type="term" value="F:antimonite transmembrane transporter activity"/>
    <property type="evidence" value="ECO:0007669"/>
    <property type="project" value="TreeGrafter"/>
</dbReference>
<evidence type="ECO:0000256" key="1">
    <source>
        <dbReference type="ARBA" id="ARBA00004651"/>
    </source>
</evidence>
<protein>
    <submittedName>
        <fullName evidence="9">Arsenic resistance protein</fullName>
    </submittedName>
</protein>
<evidence type="ECO:0000256" key="4">
    <source>
        <dbReference type="ARBA" id="ARBA00022475"/>
    </source>
</evidence>
<feature type="transmembrane region" description="Helical" evidence="8">
    <location>
        <begin position="231"/>
        <end position="251"/>
    </location>
</feature>
<gene>
    <name evidence="9" type="ORF">CS347_03700</name>
</gene>
<dbReference type="Pfam" id="PF01758">
    <property type="entry name" value="SBF"/>
    <property type="match status" value="1"/>
</dbReference>
<feature type="transmembrane region" description="Helical" evidence="8">
    <location>
        <begin position="12"/>
        <end position="30"/>
    </location>
</feature>
<dbReference type="Proteomes" id="UP000282741">
    <property type="component" value="Chromosome"/>
</dbReference>
<comment type="similarity">
    <text evidence="2">Belongs to the arsenical resistance-3 (ACR3) (TC 2.A.59) family.</text>
</comment>
<evidence type="ECO:0000313" key="10">
    <source>
        <dbReference type="Proteomes" id="UP000282741"/>
    </source>
</evidence>
<comment type="subcellular location">
    <subcellularLocation>
        <location evidence="1">Cell membrane</location>
        <topology evidence="1">Multi-pass membrane protein</topology>
    </subcellularLocation>
</comment>
<sequence>MSGLRARLEARQTAIYFSAVLLAFVAAWLMPATRLLSAAVDPLLALMLFATFLQVPLGELRRAMRDLRFVGVLLAANFAGVPLLVAALLPWVPGDPLIRLGFLLVMLCPCVDYVVAFAHMGRADARSLLAATPLLLAGQMLLLPAYLGIFLGEDARQLVRWEPFAAAFVWLIAVPLALAAACQAWARRGGLGARVVDGLGLLPVPATAAVLAVVVAAVTPGLGLALDAVRGVAPVYLAFAVLAPLLGWTLARRLPARQRLAVAFSVSTRNSLVVLPLGLAVAGALPLVPAVIVTQTLIELVAELIYVRLAARQVPA</sequence>
<evidence type="ECO:0000256" key="5">
    <source>
        <dbReference type="ARBA" id="ARBA00022692"/>
    </source>
</evidence>
<dbReference type="InterPro" id="IPR038770">
    <property type="entry name" value="Na+/solute_symporter_sf"/>
</dbReference>
<dbReference type="InterPro" id="IPR004706">
    <property type="entry name" value="Arsenical-R_Acr3"/>
</dbReference>
<feature type="transmembrane region" description="Helical" evidence="8">
    <location>
        <begin position="164"/>
        <end position="186"/>
    </location>
</feature>
<evidence type="ECO:0000256" key="3">
    <source>
        <dbReference type="ARBA" id="ARBA00022448"/>
    </source>
</evidence>
<evidence type="ECO:0000313" key="9">
    <source>
        <dbReference type="EMBL" id="AZW15949.1"/>
    </source>
</evidence>
<dbReference type="GeneID" id="92997002"/>
<dbReference type="PANTHER" id="PTHR43057:SF1">
    <property type="entry name" value="ARSENICAL-RESISTANCE PROTEIN 3"/>
    <property type="match status" value="1"/>
</dbReference>
<dbReference type="GO" id="GO:0015105">
    <property type="term" value="F:arsenite transmembrane transporter activity"/>
    <property type="evidence" value="ECO:0007669"/>
    <property type="project" value="TreeGrafter"/>
</dbReference>
<keyword evidence="3" id="KW-0813">Transport</keyword>